<dbReference type="EMBL" id="CP016279">
    <property type="protein sequence ID" value="ANP53673.1"/>
    <property type="molecule type" value="Genomic_DNA"/>
</dbReference>
<reference evidence="1 3" key="1">
    <citation type="submission" date="2016-06" db="EMBL/GenBank/DDBJ databases">
        <title>Complete genome sequence of Streptomyces griseochromogenes ATCC 14511, the Blasticidin S producer.</title>
        <authorList>
            <person name="Wu L."/>
        </authorList>
    </citation>
    <scope>NUCLEOTIDE SEQUENCE [LARGE SCALE GENOMIC DNA]</scope>
    <source>
        <strain evidence="1 3">ATCC 14511</strain>
    </source>
</reference>
<name>A0A1B1B4C6_9ACTN</name>
<dbReference type="EMBL" id="JAGGLP010000044">
    <property type="protein sequence ID" value="MBP2056341.1"/>
    <property type="molecule type" value="Genomic_DNA"/>
</dbReference>
<organism evidence="1 3">
    <name type="scientific">Streptomyces griseochromogenes</name>
    <dbReference type="NCBI Taxonomy" id="68214"/>
    <lineage>
        <taxon>Bacteria</taxon>
        <taxon>Bacillati</taxon>
        <taxon>Actinomycetota</taxon>
        <taxon>Actinomycetes</taxon>
        <taxon>Kitasatosporales</taxon>
        <taxon>Streptomycetaceae</taxon>
        <taxon>Streptomyces</taxon>
    </lineage>
</organism>
<gene>
    <name evidence="1" type="ORF">AVL59_32680</name>
    <name evidence="2" type="ORF">J2Z21_009359</name>
</gene>
<dbReference type="KEGG" id="sgs:AVL59_32680"/>
<evidence type="ECO:0000313" key="3">
    <source>
        <dbReference type="Proteomes" id="UP000092659"/>
    </source>
</evidence>
<dbReference type="Proteomes" id="UP001519309">
    <property type="component" value="Unassembled WGS sequence"/>
</dbReference>
<sequence>MGAVEFFTTATGPNLKAAFNTAREEAQWEHGHGGYTGTIAEKYEVSLFDEPRRSESDALARAEELIRAGDPRIDDKWGPAGALAITTTSGDEGWLFFGFATH</sequence>
<proteinExistence type="predicted"/>
<evidence type="ECO:0000313" key="2">
    <source>
        <dbReference type="EMBL" id="MBP2056341.1"/>
    </source>
</evidence>
<dbReference type="Proteomes" id="UP000092659">
    <property type="component" value="Chromosome"/>
</dbReference>
<protein>
    <submittedName>
        <fullName evidence="1">Uncharacterized protein</fullName>
    </submittedName>
</protein>
<dbReference type="STRING" id="68214.AVL59_32680"/>
<reference evidence="2 4" key="2">
    <citation type="submission" date="2021-03" db="EMBL/GenBank/DDBJ databases">
        <title>Genomic Encyclopedia of Type Strains, Phase IV (KMG-IV): sequencing the most valuable type-strain genomes for metagenomic binning, comparative biology and taxonomic classification.</title>
        <authorList>
            <person name="Goeker M."/>
        </authorList>
    </citation>
    <scope>NUCLEOTIDE SEQUENCE [LARGE SCALE GENOMIC DNA]</scope>
    <source>
        <strain evidence="2 4">DSM 40499</strain>
    </source>
</reference>
<dbReference type="OrthoDB" id="4242197at2"/>
<accession>A0A1B1B4C6</accession>
<evidence type="ECO:0000313" key="4">
    <source>
        <dbReference type="Proteomes" id="UP001519309"/>
    </source>
</evidence>
<dbReference type="AlphaFoldDB" id="A0A1B1B4C6"/>
<evidence type="ECO:0000313" key="1">
    <source>
        <dbReference type="EMBL" id="ANP53673.1"/>
    </source>
</evidence>
<dbReference type="RefSeq" id="WP_067311861.1">
    <property type="nucleotide sequence ID" value="NZ_CP016279.1"/>
</dbReference>
<keyword evidence="4" id="KW-1185">Reference proteome</keyword>